<dbReference type="GO" id="GO:0006361">
    <property type="term" value="P:transcription initiation at RNA polymerase I promoter"/>
    <property type="evidence" value="ECO:0007669"/>
    <property type="project" value="EnsemblFungi"/>
</dbReference>
<keyword evidence="4" id="KW-0804">Transcription</keyword>
<comment type="similarity">
    <text evidence="2">Belongs to the eukaryotic RPA49/POLR1E RNA polymerase subunit family.</text>
</comment>
<dbReference type="Proteomes" id="UP000006310">
    <property type="component" value="Chromosome 6"/>
</dbReference>
<keyword evidence="3" id="KW-0240">DNA-directed RNA polymerase</keyword>
<gene>
    <name evidence="7" type="primary">KNAG0F00670</name>
    <name evidence="7" type="ordered locus">KNAG_0F00670</name>
</gene>
<name>J7S872_HUIN7</name>
<keyword evidence="5" id="KW-0539">Nucleus</keyword>
<dbReference type="GO" id="GO:0005736">
    <property type="term" value="C:RNA polymerase I complex"/>
    <property type="evidence" value="ECO:0007669"/>
    <property type="project" value="EnsemblFungi"/>
</dbReference>
<evidence type="ECO:0000256" key="2">
    <source>
        <dbReference type="ARBA" id="ARBA00009430"/>
    </source>
</evidence>
<dbReference type="HOGENOM" id="CLU_034953_2_0_1"/>
<proteinExistence type="inferred from homology"/>
<accession>J7S872</accession>
<feature type="region of interest" description="Disordered" evidence="6">
    <location>
        <begin position="174"/>
        <end position="193"/>
    </location>
</feature>
<dbReference type="eggNOG" id="KOG4183">
    <property type="taxonomic scope" value="Eukaryota"/>
</dbReference>
<evidence type="ECO:0000256" key="6">
    <source>
        <dbReference type="SAM" id="MobiDB-lite"/>
    </source>
</evidence>
<reference evidence="7 8" key="1">
    <citation type="journal article" date="2011" name="Proc. Natl. Acad. Sci. U.S.A.">
        <title>Evolutionary erosion of yeast sex chromosomes by mating-type switching accidents.</title>
        <authorList>
            <person name="Gordon J.L."/>
            <person name="Armisen D."/>
            <person name="Proux-Wera E."/>
            <person name="Oheigeartaigh S.S."/>
            <person name="Byrne K.P."/>
            <person name="Wolfe K.H."/>
        </authorList>
    </citation>
    <scope>NUCLEOTIDE SEQUENCE [LARGE SCALE GENOMIC DNA]</scope>
    <source>
        <strain evidence="8">ATCC MYA-139 / BCRC 22969 / CBS 8797 / CCRC 22969 / KCTC 17520 / NBRC 10181 / NCYC 3082</strain>
    </source>
</reference>
<dbReference type="KEGG" id="kng:KNAG_0F00670"/>
<evidence type="ECO:0000256" key="1">
    <source>
        <dbReference type="ARBA" id="ARBA00004604"/>
    </source>
</evidence>
<dbReference type="Pfam" id="PF06870">
    <property type="entry name" value="RNA_pol_I_A49"/>
    <property type="match status" value="1"/>
</dbReference>
<dbReference type="PANTHER" id="PTHR14440">
    <property type="entry name" value="DNA-DIRECTED RNA POLYMERASE I SUBUNIT RPA49"/>
    <property type="match status" value="1"/>
</dbReference>
<dbReference type="AlphaFoldDB" id="J7S872"/>
<dbReference type="InterPro" id="IPR009668">
    <property type="entry name" value="RNA_pol-assoc_fac_A49-like"/>
</dbReference>
<dbReference type="GeneID" id="34526451"/>
<keyword evidence="8" id="KW-1185">Reference proteome</keyword>
<evidence type="ECO:0000256" key="3">
    <source>
        <dbReference type="ARBA" id="ARBA00022478"/>
    </source>
</evidence>
<evidence type="ECO:0000256" key="5">
    <source>
        <dbReference type="ARBA" id="ARBA00023242"/>
    </source>
</evidence>
<protein>
    <recommendedName>
        <fullName evidence="9">DNA-directed RNA polymerase I subunit RPA49</fullName>
    </recommendedName>
</protein>
<dbReference type="GO" id="GO:0006363">
    <property type="term" value="P:termination of RNA polymerase I transcription"/>
    <property type="evidence" value="ECO:0007669"/>
    <property type="project" value="EnsemblFungi"/>
</dbReference>
<dbReference type="RefSeq" id="XP_022464982.1">
    <property type="nucleotide sequence ID" value="XM_022608491.1"/>
</dbReference>
<evidence type="ECO:0000313" key="7">
    <source>
        <dbReference type="EMBL" id="CCK70736.1"/>
    </source>
</evidence>
<comment type="subcellular location">
    <subcellularLocation>
        <location evidence="1">Nucleus</location>
        <location evidence="1">Nucleolus</location>
    </subcellularLocation>
</comment>
<evidence type="ECO:0000313" key="8">
    <source>
        <dbReference type="Proteomes" id="UP000006310"/>
    </source>
</evidence>
<dbReference type="GO" id="GO:0006362">
    <property type="term" value="P:transcription elongation by RNA polymerase I"/>
    <property type="evidence" value="ECO:0007669"/>
    <property type="project" value="EnsemblFungi"/>
</dbReference>
<dbReference type="GO" id="GO:0003899">
    <property type="term" value="F:DNA-directed RNA polymerase activity"/>
    <property type="evidence" value="ECO:0007669"/>
    <property type="project" value="EnsemblFungi"/>
</dbReference>
<organism evidence="7 8">
    <name type="scientific">Huiozyma naganishii (strain ATCC MYA-139 / BCRC 22969 / CBS 8797 / KCTC 17520 / NBRC 10181 / NCYC 3082 / Yp74L-3)</name>
    <name type="common">Yeast</name>
    <name type="synonym">Kazachstania naganishii</name>
    <dbReference type="NCBI Taxonomy" id="1071383"/>
    <lineage>
        <taxon>Eukaryota</taxon>
        <taxon>Fungi</taxon>
        <taxon>Dikarya</taxon>
        <taxon>Ascomycota</taxon>
        <taxon>Saccharomycotina</taxon>
        <taxon>Saccharomycetes</taxon>
        <taxon>Saccharomycetales</taxon>
        <taxon>Saccharomycetaceae</taxon>
        <taxon>Huiozyma</taxon>
    </lineage>
</organism>
<evidence type="ECO:0008006" key="9">
    <source>
        <dbReference type="Google" id="ProtNLM"/>
    </source>
</evidence>
<dbReference type="OMA" id="DVYPFDE"/>
<dbReference type="STRING" id="1071383.J7S872"/>
<dbReference type="GO" id="GO:0003677">
    <property type="term" value="F:DNA binding"/>
    <property type="evidence" value="ECO:0007669"/>
    <property type="project" value="EnsemblFungi"/>
</dbReference>
<dbReference type="EMBL" id="HE978319">
    <property type="protein sequence ID" value="CCK70736.1"/>
    <property type="molecule type" value="Genomic_DNA"/>
</dbReference>
<reference evidence="8" key="2">
    <citation type="submission" date="2012-08" db="EMBL/GenBank/DDBJ databases">
        <title>Genome sequence of Kazachstania naganishii.</title>
        <authorList>
            <person name="Gordon J.L."/>
            <person name="Armisen D."/>
            <person name="Proux-Wera E."/>
            <person name="OhEigeartaigh S.S."/>
            <person name="Byrne K.P."/>
            <person name="Wolfe K.H."/>
        </authorList>
    </citation>
    <scope>NUCLEOTIDE SEQUENCE [LARGE SCALE GENOMIC DNA]</scope>
    <source>
        <strain evidence="8">ATCC MYA-139 / BCRC 22969 / CBS 8797 / CCRC 22969 / KCTC 17520 / NBRC 10181 / NCYC 3082</strain>
    </source>
</reference>
<dbReference type="OrthoDB" id="532500at2759"/>
<sequence>MSKRSIEEVEVREFHEHTSVAVASFFKGFRAPSDTKFDLFKKKKQDGEVDYILHGENERLEYEGTTDSEVSGDKSQYVVGVFNPSKNSVELYKAPILVSKVTSKSNKLLAGPAIKQKGEVRGSVLRNALGEAFGTKKAKKAISDLERNRVDADKLADSAVDIIDTVKSASKDLPTRQQLDETVSGDRPTPQANMDATDVEQIYPIESIIPERELQFIRVGPIMKETDLEKKLEIFPYTSSKYIERKLKFLNESPQATKIQLLFYLSLLLGVYYNRKINSKEKLVEALNSPPEVLVDGILNRFTVARPGNFGRSKERSYVIDPQNEDKLLCYILTIILHLDNFLVEVSPLAQELAIKPSKVVSLFRVLGAVVKGATVAQAEAFGVPKSAASTYKIASLKVPFKLPEMTRRGRGPRR</sequence>
<evidence type="ECO:0000256" key="4">
    <source>
        <dbReference type="ARBA" id="ARBA00023163"/>
    </source>
</evidence>